<organism evidence="1 2">
    <name type="scientific">Thauera terpenica 58Eu</name>
    <dbReference type="NCBI Taxonomy" id="1348657"/>
    <lineage>
        <taxon>Bacteria</taxon>
        <taxon>Pseudomonadati</taxon>
        <taxon>Pseudomonadota</taxon>
        <taxon>Betaproteobacteria</taxon>
        <taxon>Rhodocyclales</taxon>
        <taxon>Zoogloeaceae</taxon>
        <taxon>Thauera</taxon>
    </lineage>
</organism>
<gene>
    <name evidence="1" type="ORF">M622_08340</name>
</gene>
<accession>S9ZGJ7</accession>
<reference evidence="1 2" key="1">
    <citation type="submission" date="2013-06" db="EMBL/GenBank/DDBJ databases">
        <title>Draft genome sequence of Thauera terpenica.</title>
        <authorList>
            <person name="Liu B."/>
            <person name="Frostegard A.H."/>
            <person name="Shapleigh J.P."/>
        </authorList>
    </citation>
    <scope>NUCLEOTIDE SEQUENCE [LARGE SCALE GENOMIC DNA]</scope>
    <source>
        <strain evidence="1 2">58Eu</strain>
    </source>
</reference>
<dbReference type="PIRSF" id="PIRSF012318">
    <property type="entry name" value="UCP012318"/>
    <property type="match status" value="1"/>
</dbReference>
<evidence type="ECO:0000313" key="2">
    <source>
        <dbReference type="Proteomes" id="UP000015455"/>
    </source>
</evidence>
<dbReference type="PANTHER" id="PTHR42782">
    <property type="entry name" value="SI:CH73-314G15.3"/>
    <property type="match status" value="1"/>
</dbReference>
<name>S9ZGJ7_9RHOO</name>
<dbReference type="Proteomes" id="UP000015455">
    <property type="component" value="Unassembled WGS sequence"/>
</dbReference>
<keyword evidence="2" id="KW-1185">Reference proteome</keyword>
<dbReference type="SUPFAM" id="SSF47240">
    <property type="entry name" value="Ferritin-like"/>
    <property type="match status" value="1"/>
</dbReference>
<sequence length="232" mass="25735">MTAADIDAPLRAPGRPTRPQLVAPAQLAGRKTAHREGHAALLHAIAHIEFNAINLALDCVYRFRSQARAFHDDWIKVAAEEAYHFDLVCERLAALGFAYGDFPAHDGLWDMACRTAHDLLARMALVPRVLEARGLDATPPIMNKLRAAGDQASVAVLEIILRDEIGHVAIGDRWFRAQCAVRGLEPEATYVQLIDDFRAPRPQPPLHIEARLAAGFSAAELEHLSRPRQRRE</sequence>
<dbReference type="CDD" id="cd00657">
    <property type="entry name" value="Ferritin_like"/>
    <property type="match status" value="1"/>
</dbReference>
<comment type="caution">
    <text evidence="1">The sequence shown here is derived from an EMBL/GenBank/DDBJ whole genome shotgun (WGS) entry which is preliminary data.</text>
</comment>
<dbReference type="InterPro" id="IPR009078">
    <property type="entry name" value="Ferritin-like_SF"/>
</dbReference>
<evidence type="ECO:0008006" key="3">
    <source>
        <dbReference type="Google" id="ProtNLM"/>
    </source>
</evidence>
<dbReference type="PANTHER" id="PTHR42782:SF4">
    <property type="entry name" value="DUF455 DOMAIN-CONTAINING PROTEIN"/>
    <property type="match status" value="1"/>
</dbReference>
<dbReference type="AlphaFoldDB" id="S9ZGJ7"/>
<dbReference type="InterPro" id="IPR011197">
    <property type="entry name" value="UCP012318"/>
</dbReference>
<protein>
    <recommendedName>
        <fullName evidence="3">Ferritin-like domain-containing protein</fullName>
    </recommendedName>
</protein>
<evidence type="ECO:0000313" key="1">
    <source>
        <dbReference type="EMBL" id="EPZ13696.1"/>
    </source>
</evidence>
<proteinExistence type="predicted"/>
<dbReference type="Pfam" id="PF04305">
    <property type="entry name" value="DUF455"/>
    <property type="match status" value="1"/>
</dbReference>
<dbReference type="eggNOG" id="COG2833">
    <property type="taxonomic scope" value="Bacteria"/>
</dbReference>
<dbReference type="STRING" id="1348657.M622_08340"/>
<dbReference type="PATRIC" id="fig|1348657.5.peg.3710"/>
<dbReference type="InterPro" id="IPR007402">
    <property type="entry name" value="DUF455"/>
</dbReference>
<dbReference type="EMBL" id="ATJV01000125">
    <property type="protein sequence ID" value="EPZ13696.1"/>
    <property type="molecule type" value="Genomic_DNA"/>
</dbReference>